<organism evidence="2 3">
    <name type="scientific">Hibiscus sabdariffa</name>
    <name type="common">roselle</name>
    <dbReference type="NCBI Taxonomy" id="183260"/>
    <lineage>
        <taxon>Eukaryota</taxon>
        <taxon>Viridiplantae</taxon>
        <taxon>Streptophyta</taxon>
        <taxon>Embryophyta</taxon>
        <taxon>Tracheophyta</taxon>
        <taxon>Spermatophyta</taxon>
        <taxon>Magnoliopsida</taxon>
        <taxon>eudicotyledons</taxon>
        <taxon>Gunneridae</taxon>
        <taxon>Pentapetalae</taxon>
        <taxon>rosids</taxon>
        <taxon>malvids</taxon>
        <taxon>Malvales</taxon>
        <taxon>Malvaceae</taxon>
        <taxon>Malvoideae</taxon>
        <taxon>Hibiscus</taxon>
    </lineage>
</organism>
<gene>
    <name evidence="2" type="ORF">V6N11_029058</name>
</gene>
<name>A0ABR1ZA49_9ROSI</name>
<comment type="caution">
    <text evidence="2">The sequence shown here is derived from an EMBL/GenBank/DDBJ whole genome shotgun (WGS) entry which is preliminary data.</text>
</comment>
<evidence type="ECO:0000313" key="2">
    <source>
        <dbReference type="EMBL" id="KAK8476893.1"/>
    </source>
</evidence>
<sequence>MSAGSLLHQFDDLSFIAEEQDAIYAAPNSVVVLVDDPWRLLVAENVLIGDEHDVFVSGVSYVVAAPVTVAPAFEAIEEWLAENDDSDAPVHDEPPVKILAKRSSGSSDPSKVKRARSIFTSSLPKDLRVPKLGMRNSKNSSAAVDRQPH</sequence>
<reference evidence="2 3" key="1">
    <citation type="journal article" date="2024" name="G3 (Bethesda)">
        <title>Genome assembly of Hibiscus sabdariffa L. provides insights into metabolisms of medicinal natural products.</title>
        <authorList>
            <person name="Kim T."/>
        </authorList>
    </citation>
    <scope>NUCLEOTIDE SEQUENCE [LARGE SCALE GENOMIC DNA]</scope>
    <source>
        <strain evidence="2">TK-2024</strain>
        <tissue evidence="2">Old leaves</tissue>
    </source>
</reference>
<dbReference type="EMBL" id="JBBPBN010002004">
    <property type="protein sequence ID" value="KAK8476893.1"/>
    <property type="molecule type" value="Genomic_DNA"/>
</dbReference>
<feature type="region of interest" description="Disordered" evidence="1">
    <location>
        <begin position="83"/>
        <end position="149"/>
    </location>
</feature>
<keyword evidence="3" id="KW-1185">Reference proteome</keyword>
<evidence type="ECO:0000256" key="1">
    <source>
        <dbReference type="SAM" id="MobiDB-lite"/>
    </source>
</evidence>
<accession>A0ABR1ZA49</accession>
<evidence type="ECO:0000313" key="3">
    <source>
        <dbReference type="Proteomes" id="UP001396334"/>
    </source>
</evidence>
<dbReference type="Proteomes" id="UP001396334">
    <property type="component" value="Unassembled WGS sequence"/>
</dbReference>
<proteinExistence type="predicted"/>
<protein>
    <submittedName>
        <fullName evidence="2">Uncharacterized protein</fullName>
    </submittedName>
</protein>